<reference evidence="1 2" key="1">
    <citation type="journal article" date="2024" name="G3 (Bethesda)">
        <title>Genome assembly of Hibiscus sabdariffa L. provides insights into metabolisms of medicinal natural products.</title>
        <authorList>
            <person name="Kim T."/>
        </authorList>
    </citation>
    <scope>NUCLEOTIDE SEQUENCE [LARGE SCALE GENOMIC DNA]</scope>
    <source>
        <strain evidence="1">TK-2024</strain>
        <tissue evidence="1">Old leaves</tissue>
    </source>
</reference>
<dbReference type="EMBL" id="JBBPBN010000313">
    <property type="protein sequence ID" value="KAK8489447.1"/>
    <property type="molecule type" value="Genomic_DNA"/>
</dbReference>
<evidence type="ECO:0000313" key="1">
    <source>
        <dbReference type="EMBL" id="KAK8489447.1"/>
    </source>
</evidence>
<evidence type="ECO:0000313" key="2">
    <source>
        <dbReference type="Proteomes" id="UP001396334"/>
    </source>
</evidence>
<dbReference type="Proteomes" id="UP001396334">
    <property type="component" value="Unassembled WGS sequence"/>
</dbReference>
<proteinExistence type="predicted"/>
<name>A0ABR2A9J9_9ROSI</name>
<comment type="caution">
    <text evidence="1">The sequence shown here is derived from an EMBL/GenBank/DDBJ whole genome shotgun (WGS) entry which is preliminary data.</text>
</comment>
<protein>
    <submittedName>
        <fullName evidence="1">Uncharacterized protein</fullName>
    </submittedName>
</protein>
<gene>
    <name evidence="1" type="ORF">V6N11_000382</name>
</gene>
<accession>A0ABR2A9J9</accession>
<sequence>MIENPGDVDHVSFRSLGGQPLEGPELGVVLSTPGGLSTSTTMMDKSGSVAVWNGRIRSVGMKGDSPSLDAHVAMEVENVFGALDGCGVAEALPMAMADKRKETYASMAAKVSGAHDSLLGGGADDKDNVVVSVEEFVIDHYGPFPTLKFSECVQDQIDRNMCSTVIAITWA</sequence>
<keyword evidence="2" id="KW-1185">Reference proteome</keyword>
<organism evidence="1 2">
    <name type="scientific">Hibiscus sabdariffa</name>
    <name type="common">roselle</name>
    <dbReference type="NCBI Taxonomy" id="183260"/>
    <lineage>
        <taxon>Eukaryota</taxon>
        <taxon>Viridiplantae</taxon>
        <taxon>Streptophyta</taxon>
        <taxon>Embryophyta</taxon>
        <taxon>Tracheophyta</taxon>
        <taxon>Spermatophyta</taxon>
        <taxon>Magnoliopsida</taxon>
        <taxon>eudicotyledons</taxon>
        <taxon>Gunneridae</taxon>
        <taxon>Pentapetalae</taxon>
        <taxon>rosids</taxon>
        <taxon>malvids</taxon>
        <taxon>Malvales</taxon>
        <taxon>Malvaceae</taxon>
        <taxon>Malvoideae</taxon>
        <taxon>Hibiscus</taxon>
    </lineage>
</organism>